<dbReference type="PANTHER" id="PTHR43877">
    <property type="entry name" value="AMINOALKYLPHOSPHONATE N-ACETYLTRANSFERASE-RELATED-RELATED"/>
    <property type="match status" value="1"/>
</dbReference>
<evidence type="ECO:0000313" key="5">
    <source>
        <dbReference type="Proteomes" id="UP000534186"/>
    </source>
</evidence>
<dbReference type="Pfam" id="PF00583">
    <property type="entry name" value="Acetyltransf_1"/>
    <property type="match status" value="1"/>
</dbReference>
<keyword evidence="1 4" id="KW-0808">Transferase</keyword>
<dbReference type="PANTHER" id="PTHR43877:SF2">
    <property type="entry name" value="AMINOALKYLPHOSPHONATE N-ACETYLTRANSFERASE-RELATED"/>
    <property type="match status" value="1"/>
</dbReference>
<protein>
    <submittedName>
        <fullName evidence="4">N-acetylglutamate synthase-like GNAT family acetyltransferase</fullName>
    </submittedName>
</protein>
<keyword evidence="2" id="KW-0012">Acyltransferase</keyword>
<dbReference type="InterPro" id="IPR016181">
    <property type="entry name" value="Acyl_CoA_acyltransferase"/>
</dbReference>
<name>A0A7Y9T8G8_9BACT</name>
<dbReference type="InterPro" id="IPR050832">
    <property type="entry name" value="Bact_Acetyltransf"/>
</dbReference>
<dbReference type="Proteomes" id="UP000534186">
    <property type="component" value="Unassembled WGS sequence"/>
</dbReference>
<accession>A0A7Y9T8G8</accession>
<comment type="caution">
    <text evidence="4">The sequence shown here is derived from an EMBL/GenBank/DDBJ whole genome shotgun (WGS) entry which is preliminary data.</text>
</comment>
<dbReference type="SUPFAM" id="SSF55729">
    <property type="entry name" value="Acyl-CoA N-acyltransferases (Nat)"/>
    <property type="match status" value="1"/>
</dbReference>
<proteinExistence type="predicted"/>
<dbReference type="Gene3D" id="3.40.630.30">
    <property type="match status" value="1"/>
</dbReference>
<organism evidence="4 5">
    <name type="scientific">Tunturiibacter lichenicola</name>
    <dbReference type="NCBI Taxonomy" id="2051959"/>
    <lineage>
        <taxon>Bacteria</taxon>
        <taxon>Pseudomonadati</taxon>
        <taxon>Acidobacteriota</taxon>
        <taxon>Terriglobia</taxon>
        <taxon>Terriglobales</taxon>
        <taxon>Acidobacteriaceae</taxon>
        <taxon>Tunturiibacter</taxon>
    </lineage>
</organism>
<evidence type="ECO:0000256" key="1">
    <source>
        <dbReference type="ARBA" id="ARBA00022679"/>
    </source>
</evidence>
<dbReference type="InterPro" id="IPR000182">
    <property type="entry name" value="GNAT_dom"/>
</dbReference>
<dbReference type="GO" id="GO:0016747">
    <property type="term" value="F:acyltransferase activity, transferring groups other than amino-acyl groups"/>
    <property type="evidence" value="ECO:0007669"/>
    <property type="project" value="InterPro"/>
</dbReference>
<dbReference type="CDD" id="cd04301">
    <property type="entry name" value="NAT_SF"/>
    <property type="match status" value="1"/>
</dbReference>
<gene>
    <name evidence="4" type="ORF">HDF12_000870</name>
</gene>
<feature type="domain" description="N-acetyltransferase" evidence="3">
    <location>
        <begin position="8"/>
        <end position="161"/>
    </location>
</feature>
<evidence type="ECO:0000259" key="3">
    <source>
        <dbReference type="PROSITE" id="PS51186"/>
    </source>
</evidence>
<dbReference type="PROSITE" id="PS51186">
    <property type="entry name" value="GNAT"/>
    <property type="match status" value="1"/>
</dbReference>
<evidence type="ECO:0000313" key="4">
    <source>
        <dbReference type="EMBL" id="NYF50505.1"/>
    </source>
</evidence>
<sequence>MNNTALEFKIREFEPGDEIAFRLLNEEWITREFVLEPKDVYSLSDPQTTILDHGGRIFFAIQNGETVGCCALVAMKPGEFEVAKMAVTQACQGTGIGRRLLQSVVEEARASGATRLYLETNHKLTPAIHLYETVGFKRLPPERVVPSPYARADVSMELSFPTP</sequence>
<evidence type="ECO:0000256" key="2">
    <source>
        <dbReference type="ARBA" id="ARBA00023315"/>
    </source>
</evidence>
<dbReference type="AlphaFoldDB" id="A0A7Y9T8G8"/>
<reference evidence="4 5" key="1">
    <citation type="submission" date="2020-07" db="EMBL/GenBank/DDBJ databases">
        <title>Genomic Encyclopedia of Type Strains, Phase IV (KMG-V): Genome sequencing to study the core and pangenomes of soil and plant-associated prokaryotes.</title>
        <authorList>
            <person name="Whitman W."/>
        </authorList>
    </citation>
    <scope>NUCLEOTIDE SEQUENCE [LARGE SCALE GENOMIC DNA]</scope>
    <source>
        <strain evidence="4 5">M8UP30</strain>
    </source>
</reference>
<dbReference type="EMBL" id="JACCCV010000001">
    <property type="protein sequence ID" value="NYF50505.1"/>
    <property type="molecule type" value="Genomic_DNA"/>
</dbReference>